<reference evidence="1 2" key="1">
    <citation type="submission" date="2014-04" db="EMBL/GenBank/DDBJ databases">
        <authorList>
            <consortium name="DOE Joint Genome Institute"/>
            <person name="Kuo A."/>
            <person name="Kohler A."/>
            <person name="Jargeat P."/>
            <person name="Nagy L.G."/>
            <person name="Floudas D."/>
            <person name="Copeland A."/>
            <person name="Barry K.W."/>
            <person name="Cichocki N."/>
            <person name="Veneault-Fourrey C."/>
            <person name="LaButti K."/>
            <person name="Lindquist E.A."/>
            <person name="Lipzen A."/>
            <person name="Lundell T."/>
            <person name="Morin E."/>
            <person name="Murat C."/>
            <person name="Sun H."/>
            <person name="Tunlid A."/>
            <person name="Henrissat B."/>
            <person name="Grigoriev I.V."/>
            <person name="Hibbett D.S."/>
            <person name="Martin F."/>
            <person name="Nordberg H.P."/>
            <person name="Cantor M.N."/>
            <person name="Hua S.X."/>
        </authorList>
    </citation>
    <scope>NUCLEOTIDE SEQUENCE [LARGE SCALE GENOMIC DNA]</scope>
    <source>
        <strain evidence="1 2">Ve08.2h10</strain>
    </source>
</reference>
<evidence type="ECO:0000313" key="2">
    <source>
        <dbReference type="Proteomes" id="UP000054538"/>
    </source>
</evidence>
<gene>
    <name evidence="1" type="ORF">PAXRUDRAFT_834109</name>
</gene>
<protein>
    <submittedName>
        <fullName evidence="1">Uncharacterized protein</fullName>
    </submittedName>
</protein>
<reference evidence="2" key="2">
    <citation type="submission" date="2015-01" db="EMBL/GenBank/DDBJ databases">
        <title>Evolutionary Origins and Diversification of the Mycorrhizal Mutualists.</title>
        <authorList>
            <consortium name="DOE Joint Genome Institute"/>
            <consortium name="Mycorrhizal Genomics Consortium"/>
            <person name="Kohler A."/>
            <person name="Kuo A."/>
            <person name="Nagy L.G."/>
            <person name="Floudas D."/>
            <person name="Copeland A."/>
            <person name="Barry K.W."/>
            <person name="Cichocki N."/>
            <person name="Veneault-Fourrey C."/>
            <person name="LaButti K."/>
            <person name="Lindquist E.A."/>
            <person name="Lipzen A."/>
            <person name="Lundell T."/>
            <person name="Morin E."/>
            <person name="Murat C."/>
            <person name="Riley R."/>
            <person name="Ohm R."/>
            <person name="Sun H."/>
            <person name="Tunlid A."/>
            <person name="Henrissat B."/>
            <person name="Grigoriev I.V."/>
            <person name="Hibbett D.S."/>
            <person name="Martin F."/>
        </authorList>
    </citation>
    <scope>NUCLEOTIDE SEQUENCE [LARGE SCALE GENOMIC DNA]</scope>
    <source>
        <strain evidence="2">Ve08.2h10</strain>
    </source>
</reference>
<dbReference type="Proteomes" id="UP000054538">
    <property type="component" value="Unassembled WGS sequence"/>
</dbReference>
<accession>A0A0D0DER4</accession>
<evidence type="ECO:0000313" key="1">
    <source>
        <dbReference type="EMBL" id="KIK79414.1"/>
    </source>
</evidence>
<dbReference type="HOGENOM" id="CLU_2441499_0_0_1"/>
<dbReference type="AlphaFoldDB" id="A0A0D0DER4"/>
<sequence>MTQVLYQLLVQYIHAFVKETNDRVLDACGSDMPACTQRDVKYFRLVTTQVGFLNNPVTGGVTENGLLGSCFTDDVGDSELVLSRHHQSII</sequence>
<dbReference type="InParanoid" id="A0A0D0DER4"/>
<dbReference type="EMBL" id="KN826287">
    <property type="protein sequence ID" value="KIK79414.1"/>
    <property type="molecule type" value="Genomic_DNA"/>
</dbReference>
<proteinExistence type="predicted"/>
<name>A0A0D0DER4_9AGAM</name>
<organism evidence="1 2">
    <name type="scientific">Paxillus rubicundulus Ve08.2h10</name>
    <dbReference type="NCBI Taxonomy" id="930991"/>
    <lineage>
        <taxon>Eukaryota</taxon>
        <taxon>Fungi</taxon>
        <taxon>Dikarya</taxon>
        <taxon>Basidiomycota</taxon>
        <taxon>Agaricomycotina</taxon>
        <taxon>Agaricomycetes</taxon>
        <taxon>Agaricomycetidae</taxon>
        <taxon>Boletales</taxon>
        <taxon>Paxilineae</taxon>
        <taxon>Paxillaceae</taxon>
        <taxon>Paxillus</taxon>
    </lineage>
</organism>
<keyword evidence="2" id="KW-1185">Reference proteome</keyword>